<keyword evidence="2" id="KW-1185">Reference proteome</keyword>
<evidence type="ECO:0000313" key="1">
    <source>
        <dbReference type="EMBL" id="AFM03951.1"/>
    </source>
</evidence>
<dbReference type="AlphaFoldDB" id="I4AJ16"/>
<name>I4AJ16_BERLS</name>
<reference evidence="2" key="1">
    <citation type="submission" date="2012-06" db="EMBL/GenBank/DDBJ databases">
        <title>The complete genome of Flexibacter litoralis DSM 6794.</title>
        <authorList>
            <person name="Lucas S."/>
            <person name="Copeland A."/>
            <person name="Lapidus A."/>
            <person name="Glavina del Rio T."/>
            <person name="Dalin E."/>
            <person name="Tice H."/>
            <person name="Bruce D."/>
            <person name="Goodwin L."/>
            <person name="Pitluck S."/>
            <person name="Peters L."/>
            <person name="Ovchinnikova G."/>
            <person name="Lu M."/>
            <person name="Kyrpides N."/>
            <person name="Mavromatis K."/>
            <person name="Ivanova N."/>
            <person name="Brettin T."/>
            <person name="Detter J.C."/>
            <person name="Han C."/>
            <person name="Larimer F."/>
            <person name="Land M."/>
            <person name="Hauser L."/>
            <person name="Markowitz V."/>
            <person name="Cheng J.-F."/>
            <person name="Hugenholtz P."/>
            <person name="Woyke T."/>
            <person name="Wu D."/>
            <person name="Spring S."/>
            <person name="Lang E."/>
            <person name="Kopitz M."/>
            <person name="Brambilla E."/>
            <person name="Klenk H.-P."/>
            <person name="Eisen J.A."/>
        </authorList>
    </citation>
    <scope>NUCLEOTIDE SEQUENCE [LARGE SCALE GENOMIC DNA]</scope>
    <source>
        <strain evidence="2">ATCC 23117 / DSM 6794 / NBRC 15988 / NCIMB 1366 / Sio-4</strain>
    </source>
</reference>
<gene>
    <name evidence="1" type="ordered locus">Fleli_1529</name>
</gene>
<dbReference type="RefSeq" id="WP_014797408.1">
    <property type="nucleotide sequence ID" value="NC_018018.1"/>
</dbReference>
<dbReference type="STRING" id="880071.Fleli_1529"/>
<evidence type="ECO:0000313" key="2">
    <source>
        <dbReference type="Proteomes" id="UP000006054"/>
    </source>
</evidence>
<proteinExistence type="predicted"/>
<dbReference type="EMBL" id="CP003345">
    <property type="protein sequence ID" value="AFM03951.1"/>
    <property type="molecule type" value="Genomic_DNA"/>
</dbReference>
<protein>
    <submittedName>
        <fullName evidence="1">Uncharacterized protein</fullName>
    </submittedName>
</protein>
<dbReference type="OrthoDB" id="769147at2"/>
<sequence>MEALEFKGKIERGMIRLPSEYKEYDEKQVRVIVLMNDKTENPNSNVLDKKEKIRLALQKMATTTMFSKIDNPVLWQKKLRDEWK</sequence>
<accession>I4AJ16</accession>
<dbReference type="Proteomes" id="UP000006054">
    <property type="component" value="Chromosome"/>
</dbReference>
<dbReference type="HOGENOM" id="CLU_2522676_0_0_10"/>
<dbReference type="KEGG" id="fli:Fleli_1529"/>
<organism evidence="1 2">
    <name type="scientific">Bernardetia litoralis (strain ATCC 23117 / DSM 6794 / NBRC 15988 / NCIMB 1366 / Fx l1 / Sio-4)</name>
    <name type="common">Flexibacter litoralis</name>
    <dbReference type="NCBI Taxonomy" id="880071"/>
    <lineage>
        <taxon>Bacteria</taxon>
        <taxon>Pseudomonadati</taxon>
        <taxon>Bacteroidota</taxon>
        <taxon>Cytophagia</taxon>
        <taxon>Cytophagales</taxon>
        <taxon>Bernardetiaceae</taxon>
        <taxon>Bernardetia</taxon>
    </lineage>
</organism>